<feature type="compositionally biased region" description="Basic and acidic residues" evidence="1">
    <location>
        <begin position="75"/>
        <end position="85"/>
    </location>
</feature>
<gene>
    <name evidence="2" type="ORF">PINE0816_LOCUS8314</name>
</gene>
<protein>
    <submittedName>
        <fullName evidence="2">Uncharacterized protein</fullName>
    </submittedName>
</protein>
<feature type="compositionally biased region" description="Basic and acidic residues" evidence="1">
    <location>
        <begin position="1"/>
        <end position="10"/>
    </location>
</feature>
<feature type="region of interest" description="Disordered" evidence="1">
    <location>
        <begin position="253"/>
        <end position="272"/>
    </location>
</feature>
<sequence length="272" mass="31091">MKMAKVEHNAHQMILFTERERSPKSTNNNNTPTNDRANFDKPKILTDWLAAIQQLSNEPWNSIKREKWGATSAIHDHFNDEHPNDSRNNNNPDHEDDGVDDQYGSDGNKRYKGPYKREELLSWCDRLIEAAKPFDNFMEREYFLQSSSLVNDADADDESNARTHAVKVENDDTDASEEEGEMPDNEEEEGEIQIDTLDTVRSAQSTEEEKKDGTSPVPKKEAAPRVTHDGMDLEKMMQYAKAQHWLTFIVDNEQNKGTAPPPALSFSTSEFE</sequence>
<dbReference type="EMBL" id="HBEL01017452">
    <property type="protein sequence ID" value="CAD8412189.1"/>
    <property type="molecule type" value="Transcribed_RNA"/>
</dbReference>
<feature type="region of interest" description="Disordered" evidence="1">
    <location>
        <begin position="1"/>
        <end position="39"/>
    </location>
</feature>
<feature type="compositionally biased region" description="Basic and acidic residues" evidence="1">
    <location>
        <begin position="207"/>
        <end position="231"/>
    </location>
</feature>
<name>A0A7S0C4C9_9STRA</name>
<reference evidence="2" key="1">
    <citation type="submission" date="2021-01" db="EMBL/GenBank/DDBJ databases">
        <authorList>
            <person name="Corre E."/>
            <person name="Pelletier E."/>
            <person name="Niang G."/>
            <person name="Scheremetjew M."/>
            <person name="Finn R."/>
            <person name="Kale V."/>
            <person name="Holt S."/>
            <person name="Cochrane G."/>
            <person name="Meng A."/>
            <person name="Brown T."/>
            <person name="Cohen L."/>
        </authorList>
    </citation>
    <scope>NUCLEOTIDE SEQUENCE</scope>
    <source>
        <strain evidence="2">CCAP1064/1</strain>
    </source>
</reference>
<evidence type="ECO:0000256" key="1">
    <source>
        <dbReference type="SAM" id="MobiDB-lite"/>
    </source>
</evidence>
<feature type="compositionally biased region" description="Acidic residues" evidence="1">
    <location>
        <begin position="171"/>
        <end position="192"/>
    </location>
</feature>
<organism evidence="2">
    <name type="scientific">Proboscia inermis</name>
    <dbReference type="NCBI Taxonomy" id="420281"/>
    <lineage>
        <taxon>Eukaryota</taxon>
        <taxon>Sar</taxon>
        <taxon>Stramenopiles</taxon>
        <taxon>Ochrophyta</taxon>
        <taxon>Bacillariophyta</taxon>
        <taxon>Coscinodiscophyceae</taxon>
        <taxon>Rhizosoleniophycidae</taxon>
        <taxon>Rhizosoleniales</taxon>
        <taxon>Rhizosoleniaceae</taxon>
        <taxon>Proboscia</taxon>
    </lineage>
</organism>
<evidence type="ECO:0000313" key="2">
    <source>
        <dbReference type="EMBL" id="CAD8412189.1"/>
    </source>
</evidence>
<accession>A0A7S0C4C9</accession>
<feature type="region of interest" description="Disordered" evidence="1">
    <location>
        <begin position="75"/>
        <end position="112"/>
    </location>
</feature>
<dbReference type="AlphaFoldDB" id="A0A7S0C4C9"/>
<proteinExistence type="predicted"/>
<feature type="region of interest" description="Disordered" evidence="1">
    <location>
        <begin position="154"/>
        <end position="231"/>
    </location>
</feature>